<feature type="domain" description="Cyclin-like" evidence="7">
    <location>
        <begin position="164"/>
        <end position="248"/>
    </location>
</feature>
<accession>A0A5C7H6X7</accession>
<name>A0A5C7H6X7_9ROSI</name>
<feature type="compositionally biased region" description="Polar residues" evidence="6">
    <location>
        <begin position="342"/>
        <end position="352"/>
    </location>
</feature>
<organism evidence="8 9">
    <name type="scientific">Acer yangbiense</name>
    <dbReference type="NCBI Taxonomy" id="1000413"/>
    <lineage>
        <taxon>Eukaryota</taxon>
        <taxon>Viridiplantae</taxon>
        <taxon>Streptophyta</taxon>
        <taxon>Embryophyta</taxon>
        <taxon>Tracheophyta</taxon>
        <taxon>Spermatophyta</taxon>
        <taxon>Magnoliopsida</taxon>
        <taxon>eudicotyledons</taxon>
        <taxon>Gunneridae</taxon>
        <taxon>Pentapetalae</taxon>
        <taxon>rosids</taxon>
        <taxon>malvids</taxon>
        <taxon>Sapindales</taxon>
        <taxon>Sapindaceae</taxon>
        <taxon>Hippocastanoideae</taxon>
        <taxon>Acereae</taxon>
        <taxon>Acer</taxon>
    </lineage>
</organism>
<feature type="region of interest" description="Disordered" evidence="6">
    <location>
        <begin position="277"/>
        <end position="359"/>
    </location>
</feature>
<dbReference type="Proteomes" id="UP000323000">
    <property type="component" value="Chromosome 10"/>
</dbReference>
<dbReference type="InterPro" id="IPR036915">
    <property type="entry name" value="Cyclin-like_sf"/>
</dbReference>
<dbReference type="GO" id="GO:0051301">
    <property type="term" value="P:cell division"/>
    <property type="evidence" value="ECO:0007669"/>
    <property type="project" value="UniProtKB-KW"/>
</dbReference>
<proteinExistence type="inferred from homology"/>
<comment type="similarity">
    <text evidence="4">Belongs to the cyclin family. Cyclin T subfamily.</text>
</comment>
<dbReference type="GO" id="GO:0016538">
    <property type="term" value="F:cyclin-dependent protein serine/threonine kinase regulator activity"/>
    <property type="evidence" value="ECO:0007669"/>
    <property type="project" value="InterPro"/>
</dbReference>
<dbReference type="SMART" id="SM00385">
    <property type="entry name" value="CYCLIN"/>
    <property type="match status" value="2"/>
</dbReference>
<dbReference type="InterPro" id="IPR006671">
    <property type="entry name" value="Cyclin_N"/>
</dbReference>
<dbReference type="InterPro" id="IPR013763">
    <property type="entry name" value="Cyclin-like_dom"/>
</dbReference>
<evidence type="ECO:0000259" key="7">
    <source>
        <dbReference type="SMART" id="SM00385"/>
    </source>
</evidence>
<dbReference type="Gene3D" id="1.10.472.10">
    <property type="entry name" value="Cyclin-like"/>
    <property type="match status" value="2"/>
</dbReference>
<dbReference type="FunFam" id="1.10.472.10:FF:000081">
    <property type="entry name" value="Cyclin family protein"/>
    <property type="match status" value="1"/>
</dbReference>
<dbReference type="PANTHER" id="PTHR10026">
    <property type="entry name" value="CYCLIN"/>
    <property type="match status" value="1"/>
</dbReference>
<evidence type="ECO:0000313" key="9">
    <source>
        <dbReference type="Proteomes" id="UP000323000"/>
    </source>
</evidence>
<evidence type="ECO:0000256" key="6">
    <source>
        <dbReference type="SAM" id="MobiDB-lite"/>
    </source>
</evidence>
<feature type="domain" description="Cyclin-like" evidence="7">
    <location>
        <begin position="48"/>
        <end position="151"/>
    </location>
</feature>
<dbReference type="OrthoDB" id="10264655at2759"/>
<keyword evidence="3" id="KW-0131">Cell cycle</keyword>
<feature type="compositionally biased region" description="Polar residues" evidence="6">
    <location>
        <begin position="277"/>
        <end position="291"/>
    </location>
</feature>
<evidence type="ECO:0000256" key="1">
    <source>
        <dbReference type="ARBA" id="ARBA00022618"/>
    </source>
</evidence>
<dbReference type="GO" id="GO:0006357">
    <property type="term" value="P:regulation of transcription by RNA polymerase II"/>
    <property type="evidence" value="ECO:0007669"/>
    <property type="project" value="InterPro"/>
</dbReference>
<dbReference type="InterPro" id="IPR043198">
    <property type="entry name" value="Cyclin/Ssn8"/>
</dbReference>
<keyword evidence="2 5" id="KW-0195">Cyclin</keyword>
<gene>
    <name evidence="8" type="ORF">EZV62_021351</name>
</gene>
<dbReference type="Pfam" id="PF00134">
    <property type="entry name" value="Cyclin_N"/>
    <property type="match status" value="1"/>
</dbReference>
<dbReference type="SUPFAM" id="SSF47954">
    <property type="entry name" value="Cyclin-like"/>
    <property type="match status" value="2"/>
</dbReference>
<protein>
    <recommendedName>
        <fullName evidence="7">Cyclin-like domain-containing protein</fullName>
    </recommendedName>
</protein>
<evidence type="ECO:0000256" key="3">
    <source>
        <dbReference type="ARBA" id="ARBA00023306"/>
    </source>
</evidence>
<dbReference type="EMBL" id="VAHF01000010">
    <property type="protein sequence ID" value="TXG52182.1"/>
    <property type="molecule type" value="Genomic_DNA"/>
</dbReference>
<evidence type="ECO:0000313" key="8">
    <source>
        <dbReference type="EMBL" id="TXG52182.1"/>
    </source>
</evidence>
<keyword evidence="9" id="KW-1185">Reference proteome</keyword>
<dbReference type="AlphaFoldDB" id="A0A5C7H6X7"/>
<evidence type="ECO:0000256" key="2">
    <source>
        <dbReference type="ARBA" id="ARBA00023127"/>
    </source>
</evidence>
<keyword evidence="1" id="KW-0132">Cell division</keyword>
<comment type="caution">
    <text evidence="8">The sequence shown here is derived from an EMBL/GenBank/DDBJ whole genome shotgun (WGS) entry which is preliminary data.</text>
</comment>
<evidence type="ECO:0000256" key="5">
    <source>
        <dbReference type="RuleBase" id="RU000383"/>
    </source>
</evidence>
<evidence type="ECO:0000256" key="4">
    <source>
        <dbReference type="ARBA" id="ARBA00061204"/>
    </source>
</evidence>
<sequence length="432" mass="48948">MSEVMSEEPQPHMRKWHFSKKEIEDFSPSRKDGISLKRESELRKLYCSFLRELGIKLKVPQVAIGCAMMLCHRFYMHQSHAKNSWQTIATACLFLASKLEETRCMLDDVVLMSCEIVYKQDPSTSQRIRQKREAFKKQRDLIIVGEMHLLSTIAYDVDIQLPYKPLVDALKGLQVFPDLAKVAWNFVNDWLCTTLCLQYKPHYIAAGSLFLAAKFQKVKLPTQKGKFWWLEFDISPKQLEDVIKQMLHLLEQDRMQALPPKHEKVTNCALVGKTDLSSPQSTISDGSSARCHSSHGATADVNRLSKSPESGEKHASVKEALPCQTSESASSCVIEEGEDESQPSTTMESNQKPPDHIISTHNKFSKIDTGKIKEALKRRRCAEAAKKNLAEAIDPERDSEAWIEKELENGIELGSSPSKKKQSKYCVEVSTC</sequence>
<reference evidence="9" key="1">
    <citation type="journal article" date="2019" name="Gigascience">
        <title>De novo genome assembly of the endangered Acer yangbiense, a plant species with extremely small populations endemic to Yunnan Province, China.</title>
        <authorList>
            <person name="Yang J."/>
            <person name="Wariss H.M."/>
            <person name="Tao L."/>
            <person name="Zhang R."/>
            <person name="Yun Q."/>
            <person name="Hollingsworth P."/>
            <person name="Dao Z."/>
            <person name="Luo G."/>
            <person name="Guo H."/>
            <person name="Ma Y."/>
            <person name="Sun W."/>
        </authorList>
    </citation>
    <scope>NUCLEOTIDE SEQUENCE [LARGE SCALE GENOMIC DNA]</scope>
    <source>
        <strain evidence="9">cv. Malutang</strain>
    </source>
</reference>